<proteinExistence type="predicted"/>
<dbReference type="Gene3D" id="2.40.10.270">
    <property type="entry name" value="Bacteriophage SPP1 head-tail adaptor protein"/>
    <property type="match status" value="1"/>
</dbReference>
<reference evidence="1" key="1">
    <citation type="journal article" date="2015" name="Nature">
        <title>Complex archaea that bridge the gap between prokaryotes and eukaryotes.</title>
        <authorList>
            <person name="Spang A."/>
            <person name="Saw J.H."/>
            <person name="Jorgensen S.L."/>
            <person name="Zaremba-Niedzwiedzka K."/>
            <person name="Martijn J."/>
            <person name="Lind A.E."/>
            <person name="van Eijk R."/>
            <person name="Schleper C."/>
            <person name="Guy L."/>
            <person name="Ettema T.J."/>
        </authorList>
    </citation>
    <scope>NUCLEOTIDE SEQUENCE</scope>
</reference>
<dbReference type="AlphaFoldDB" id="A0A0F9Q3V0"/>
<organism evidence="1">
    <name type="scientific">marine sediment metagenome</name>
    <dbReference type="NCBI Taxonomy" id="412755"/>
    <lineage>
        <taxon>unclassified sequences</taxon>
        <taxon>metagenomes</taxon>
        <taxon>ecological metagenomes</taxon>
    </lineage>
</organism>
<dbReference type="EMBL" id="LAZR01004513">
    <property type="protein sequence ID" value="KKN07931.1"/>
    <property type="molecule type" value="Genomic_DNA"/>
</dbReference>
<gene>
    <name evidence="1" type="ORF">LCGC14_1061850</name>
</gene>
<protein>
    <submittedName>
        <fullName evidence="1">Uncharacterized protein</fullName>
    </submittedName>
</protein>
<sequence length="111" mass="12206">MRGKRTKVTVLERTEGTRNAAGEPEESWDVVTGGGYIFVHITPLSVAKMAALNQAEPGQVFTNSLRMAFRPGFDIDVDDRLVDDKGNRYVIQHVMPHKSHTAAIAGITNQV</sequence>
<evidence type="ECO:0000313" key="1">
    <source>
        <dbReference type="EMBL" id="KKN07931.1"/>
    </source>
</evidence>
<accession>A0A0F9Q3V0</accession>
<name>A0A0F9Q3V0_9ZZZZ</name>
<comment type="caution">
    <text evidence="1">The sequence shown here is derived from an EMBL/GenBank/DDBJ whole genome shotgun (WGS) entry which is preliminary data.</text>
</comment>
<dbReference type="InterPro" id="IPR038666">
    <property type="entry name" value="SSP1_head-tail_sf"/>
</dbReference>